<name>A0A1H1NWB3_BRESA</name>
<evidence type="ECO:0000313" key="2">
    <source>
        <dbReference type="Proteomes" id="UP000199700"/>
    </source>
</evidence>
<evidence type="ECO:0008006" key="3">
    <source>
        <dbReference type="Google" id="ProtNLM"/>
    </source>
</evidence>
<accession>A0A1H1NWB3</accession>
<keyword evidence="2" id="KW-1185">Reference proteome</keyword>
<dbReference type="OrthoDB" id="1100724at2"/>
<dbReference type="AlphaFoldDB" id="A0A1H1NWB3"/>
<reference evidence="1" key="1">
    <citation type="submission" date="2016-10" db="EMBL/GenBank/DDBJ databases">
        <authorList>
            <person name="Varghese N."/>
            <person name="Submissions S."/>
        </authorList>
    </citation>
    <scope>NUCLEOTIDE SEQUENCE [LARGE SCALE GENOMIC DNA]</scope>
    <source>
        <strain evidence="1">DSM 22082</strain>
    </source>
</reference>
<proteinExistence type="predicted"/>
<evidence type="ECO:0000313" key="1">
    <source>
        <dbReference type="EMBL" id="SDS03237.1"/>
    </source>
</evidence>
<dbReference type="Proteomes" id="UP000199700">
    <property type="component" value="Chromosome"/>
</dbReference>
<organism evidence="1 2">
    <name type="scientific">Brevibacterium sandarakinum</name>
    <dbReference type="NCBI Taxonomy" id="629680"/>
    <lineage>
        <taxon>Bacteria</taxon>
        <taxon>Bacillati</taxon>
        <taxon>Actinomycetota</taxon>
        <taxon>Actinomycetes</taxon>
        <taxon>Micrococcales</taxon>
        <taxon>Brevibacteriaceae</taxon>
        <taxon>Brevibacterium</taxon>
    </lineage>
</organism>
<protein>
    <recommendedName>
        <fullName evidence="3">ParB-like nuclease domain-containing protein</fullName>
    </recommendedName>
</protein>
<sequence>MGRTRRDESRGLGSRWRRWWSRPSAATDVEPLLRLDEALAVLGRCPHHPQGLVRREADTVPVASIVGTLARGEDFDRLFRPLNPALRDRRERLARAGAAGLSPVSLVRVGELYFVDDGHHRVSIARARDQLAVDALVRSVCTVAFACACLTQTDLQVKAAERRFLECVPLPDPALRDVWLDDPADYEVLAAAARRWSAQHGSTAVAEDEGALDPAVAAAWWRHHVVPLAHRNGCDGAGSIAAAYLCIH</sequence>
<dbReference type="EMBL" id="LT629739">
    <property type="protein sequence ID" value="SDS03237.1"/>
    <property type="molecule type" value="Genomic_DNA"/>
</dbReference>
<dbReference type="RefSeq" id="WP_157691334.1">
    <property type="nucleotide sequence ID" value="NZ_LT629739.1"/>
</dbReference>
<gene>
    <name evidence="1" type="ORF">SAMN04489751_1066</name>
</gene>